<feature type="domain" description="Potassium channel" evidence="11">
    <location>
        <begin position="137"/>
        <end position="194"/>
    </location>
</feature>
<dbReference type="Gene3D" id="1.10.287.70">
    <property type="match status" value="1"/>
</dbReference>
<dbReference type="PANTHER" id="PTHR11003:SF305">
    <property type="entry name" value="POTASSIUM CHANNEL DOMAIN-CONTAINING PROTEIN"/>
    <property type="match status" value="1"/>
</dbReference>
<dbReference type="InterPro" id="IPR003280">
    <property type="entry name" value="2pore_dom_K_chnl"/>
</dbReference>
<dbReference type="OrthoDB" id="5801644at2759"/>
<evidence type="ECO:0000256" key="2">
    <source>
        <dbReference type="ARBA" id="ARBA00022448"/>
    </source>
</evidence>
<sequence length="399" mass="45320">MSNWKTINEFYEHSDVATVRLDDFNKSAFYFVGKSLSYIDKKIGLRHLFLLFLLTVYSLLGGYYIYHIEGKAESKAVPARKAVLEEKILEIAKRYKNNNVSMTLIEKVADLKRDYIDMLNIDGNFKWSTYEITDKPDHWKWTIGSSFFYSMSVYTTVGYGSIAPETVAAKCVTIFYGMLFCPVTWIIVRDIGQLALVYLTTLYARLKLKFSSVTEKQDQVFILPFWICITICGSMGPCVIMGSGTIWVYYFDKFSGLPESGIDLFHALYFTFQTFSTIGLGDVMPNNVTFDPIICSVFFFSLPMLKVVNRMTYLGIENGVYGAFELLSNKLSNYCHSPPKTTSHSESAEKSHDDRTTDEGEIVNQLSIHSIATFMRSNADVYGGRLGQVNLRASDLESD</sequence>
<dbReference type="EMBL" id="KN716826">
    <property type="protein sequence ID" value="KJH41432.1"/>
    <property type="molecule type" value="Genomic_DNA"/>
</dbReference>
<keyword evidence="5 8" id="KW-0406">Ion transport</keyword>
<keyword evidence="3 8" id="KW-0812">Transmembrane</keyword>
<evidence type="ECO:0000256" key="5">
    <source>
        <dbReference type="ARBA" id="ARBA00023065"/>
    </source>
</evidence>
<dbReference type="GO" id="GO:0015271">
    <property type="term" value="F:outward rectifier potassium channel activity"/>
    <property type="evidence" value="ECO:0007669"/>
    <property type="project" value="TreeGrafter"/>
</dbReference>
<keyword evidence="2 8" id="KW-0813">Transport</keyword>
<evidence type="ECO:0000313" key="12">
    <source>
        <dbReference type="EMBL" id="KJH41432.1"/>
    </source>
</evidence>
<evidence type="ECO:0000256" key="4">
    <source>
        <dbReference type="ARBA" id="ARBA00022989"/>
    </source>
</evidence>
<proteinExistence type="inferred from homology"/>
<dbReference type="Proteomes" id="UP000053766">
    <property type="component" value="Unassembled WGS sequence"/>
</dbReference>
<evidence type="ECO:0000256" key="3">
    <source>
        <dbReference type="ARBA" id="ARBA00022692"/>
    </source>
</evidence>
<dbReference type="GO" id="GO:0005886">
    <property type="term" value="C:plasma membrane"/>
    <property type="evidence" value="ECO:0007669"/>
    <property type="project" value="TreeGrafter"/>
</dbReference>
<evidence type="ECO:0000256" key="8">
    <source>
        <dbReference type="RuleBase" id="RU003857"/>
    </source>
</evidence>
<evidence type="ECO:0000256" key="1">
    <source>
        <dbReference type="ARBA" id="ARBA00004141"/>
    </source>
</evidence>
<keyword evidence="4 10" id="KW-1133">Transmembrane helix</keyword>
<feature type="transmembrane region" description="Helical" evidence="10">
    <location>
        <begin position="220"/>
        <end position="250"/>
    </location>
</feature>
<dbReference type="PANTHER" id="PTHR11003">
    <property type="entry name" value="POTASSIUM CHANNEL, SUBFAMILY K"/>
    <property type="match status" value="1"/>
</dbReference>
<organism evidence="12 13">
    <name type="scientific">Dictyocaulus viviparus</name>
    <name type="common">Bovine lungworm</name>
    <dbReference type="NCBI Taxonomy" id="29172"/>
    <lineage>
        <taxon>Eukaryota</taxon>
        <taxon>Metazoa</taxon>
        <taxon>Ecdysozoa</taxon>
        <taxon>Nematoda</taxon>
        <taxon>Chromadorea</taxon>
        <taxon>Rhabditida</taxon>
        <taxon>Rhabditina</taxon>
        <taxon>Rhabditomorpha</taxon>
        <taxon>Strongyloidea</taxon>
        <taxon>Metastrongylidae</taxon>
        <taxon>Dictyocaulus</taxon>
    </lineage>
</organism>
<feature type="compositionally biased region" description="Basic and acidic residues" evidence="9">
    <location>
        <begin position="346"/>
        <end position="358"/>
    </location>
</feature>
<name>A0A0D8XCD8_DICVI</name>
<protein>
    <submittedName>
        <fullName evidence="12">Ion channel</fullName>
    </submittedName>
</protein>
<dbReference type="InterPro" id="IPR013099">
    <property type="entry name" value="K_chnl_dom"/>
</dbReference>
<dbReference type="Pfam" id="PF07885">
    <property type="entry name" value="Ion_trans_2"/>
    <property type="match status" value="2"/>
</dbReference>
<feature type="region of interest" description="Disordered" evidence="9">
    <location>
        <begin position="337"/>
        <end position="359"/>
    </location>
</feature>
<dbReference type="AlphaFoldDB" id="A0A0D8XCD8"/>
<feature type="transmembrane region" description="Helical" evidence="10">
    <location>
        <begin position="290"/>
        <end position="308"/>
    </location>
</feature>
<evidence type="ECO:0000256" key="7">
    <source>
        <dbReference type="ARBA" id="ARBA00023303"/>
    </source>
</evidence>
<feature type="transmembrane region" description="Helical" evidence="10">
    <location>
        <begin position="48"/>
        <end position="66"/>
    </location>
</feature>
<evidence type="ECO:0000256" key="10">
    <source>
        <dbReference type="SAM" id="Phobius"/>
    </source>
</evidence>
<reference evidence="12 13" key="1">
    <citation type="submission" date="2013-11" db="EMBL/GenBank/DDBJ databases">
        <title>Draft genome of the bovine lungworm Dictyocaulus viviparus.</title>
        <authorList>
            <person name="Mitreva M."/>
        </authorList>
    </citation>
    <scope>NUCLEOTIDE SEQUENCE [LARGE SCALE GENOMIC DNA]</scope>
    <source>
        <strain evidence="12 13">HannoverDv2000</strain>
    </source>
</reference>
<feature type="domain" description="Potassium channel" evidence="11">
    <location>
        <begin position="246"/>
        <end position="299"/>
    </location>
</feature>
<evidence type="ECO:0000256" key="9">
    <source>
        <dbReference type="SAM" id="MobiDB-lite"/>
    </source>
</evidence>
<dbReference type="GO" id="GO:0030322">
    <property type="term" value="P:stabilization of membrane potential"/>
    <property type="evidence" value="ECO:0007669"/>
    <property type="project" value="TreeGrafter"/>
</dbReference>
<comment type="similarity">
    <text evidence="8">Belongs to the two pore domain potassium channel (TC 1.A.1.8) family.</text>
</comment>
<evidence type="ECO:0000256" key="6">
    <source>
        <dbReference type="ARBA" id="ARBA00023136"/>
    </source>
</evidence>
<keyword evidence="7 8" id="KW-0407">Ion channel</keyword>
<evidence type="ECO:0000313" key="13">
    <source>
        <dbReference type="Proteomes" id="UP000053766"/>
    </source>
</evidence>
<feature type="transmembrane region" description="Helical" evidence="10">
    <location>
        <begin position="174"/>
        <end position="199"/>
    </location>
</feature>
<keyword evidence="6 10" id="KW-0472">Membrane</keyword>
<dbReference type="GO" id="GO:0022841">
    <property type="term" value="F:potassium ion leak channel activity"/>
    <property type="evidence" value="ECO:0007669"/>
    <property type="project" value="TreeGrafter"/>
</dbReference>
<evidence type="ECO:0000259" key="11">
    <source>
        <dbReference type="Pfam" id="PF07885"/>
    </source>
</evidence>
<dbReference type="PRINTS" id="PR01333">
    <property type="entry name" value="2POREKCHANEL"/>
</dbReference>
<keyword evidence="13" id="KW-1185">Reference proteome</keyword>
<gene>
    <name evidence="12" type="ORF">DICVIV_12593</name>
</gene>
<dbReference type="SUPFAM" id="SSF81324">
    <property type="entry name" value="Voltage-gated potassium channels"/>
    <property type="match status" value="2"/>
</dbReference>
<reference evidence="13" key="2">
    <citation type="journal article" date="2016" name="Sci. Rep.">
        <title>Dictyocaulus viviparus genome, variome and transcriptome elucidate lungworm biology and support future intervention.</title>
        <authorList>
            <person name="McNulty S.N."/>
            <person name="Strube C."/>
            <person name="Rosa B.A."/>
            <person name="Martin J.C."/>
            <person name="Tyagi R."/>
            <person name="Choi Y.J."/>
            <person name="Wang Q."/>
            <person name="Hallsworth Pepin K."/>
            <person name="Zhang X."/>
            <person name="Ozersky P."/>
            <person name="Wilson R.K."/>
            <person name="Sternberg P.W."/>
            <person name="Gasser R.B."/>
            <person name="Mitreva M."/>
        </authorList>
    </citation>
    <scope>NUCLEOTIDE SEQUENCE [LARGE SCALE GENOMIC DNA]</scope>
    <source>
        <strain evidence="13">HannoverDv2000</strain>
    </source>
</reference>
<accession>A0A0D8XCD8</accession>
<comment type="subcellular location">
    <subcellularLocation>
        <location evidence="1">Membrane</location>
        <topology evidence="1">Multi-pass membrane protein</topology>
    </subcellularLocation>
</comment>